<organism evidence="1">
    <name type="scientific">Siphoviridae sp. ctorp6</name>
    <dbReference type="NCBI Taxonomy" id="2825673"/>
    <lineage>
        <taxon>Viruses</taxon>
        <taxon>Duplodnaviria</taxon>
        <taxon>Heunggongvirae</taxon>
        <taxon>Uroviricota</taxon>
        <taxon>Caudoviricetes</taxon>
    </lineage>
</organism>
<proteinExistence type="predicted"/>
<sequence>MLTVKDKIEQFKRECKSVEYYTKAILVCNEKIEEYDVILTGLSCPNGNDEPKRENARNPYASDKLEPLMKQGEAIRERNDYIRRINDVNRKISMIENPVDRQLIVDLFIEKKYYKRVMDDYHYNDHSAMLKFANRVIAKII</sequence>
<reference evidence="1" key="1">
    <citation type="journal article" date="2021" name="Proc. Natl. Acad. Sci. U.S.A.">
        <title>A Catalog of Tens of Thousands of Viruses from Human Metagenomes Reveals Hidden Associations with Chronic Diseases.</title>
        <authorList>
            <person name="Tisza M.J."/>
            <person name="Buck C.B."/>
        </authorList>
    </citation>
    <scope>NUCLEOTIDE SEQUENCE</scope>
    <source>
        <strain evidence="1">Ctorp6</strain>
    </source>
</reference>
<protein>
    <submittedName>
        <fullName evidence="1">Uncharacterized protein</fullName>
    </submittedName>
</protein>
<accession>A0A8S5PDQ0</accession>
<name>A0A8S5PDQ0_9CAUD</name>
<dbReference type="EMBL" id="BK015394">
    <property type="protein sequence ID" value="DAE04800.1"/>
    <property type="molecule type" value="Genomic_DNA"/>
</dbReference>
<evidence type="ECO:0000313" key="1">
    <source>
        <dbReference type="EMBL" id="DAE04800.1"/>
    </source>
</evidence>